<protein>
    <submittedName>
        <fullName evidence="1">Uncharacterized protein</fullName>
    </submittedName>
</protein>
<gene>
    <name evidence="1" type="ORF">J4727_00220</name>
</gene>
<organism evidence="1 2">
    <name type="scientific">Providencia rettgeri</name>
    <dbReference type="NCBI Taxonomy" id="587"/>
    <lineage>
        <taxon>Bacteria</taxon>
        <taxon>Pseudomonadati</taxon>
        <taxon>Pseudomonadota</taxon>
        <taxon>Gammaproteobacteria</taxon>
        <taxon>Enterobacterales</taxon>
        <taxon>Morganellaceae</taxon>
        <taxon>Providencia</taxon>
    </lineage>
</organism>
<accession>A0A939NAX7</accession>
<evidence type="ECO:0000313" key="1">
    <source>
        <dbReference type="EMBL" id="MBO1915646.1"/>
    </source>
</evidence>
<dbReference type="EMBL" id="JAGETQ010000001">
    <property type="protein sequence ID" value="MBO1915646.1"/>
    <property type="molecule type" value="Genomic_DNA"/>
</dbReference>
<proteinExistence type="predicted"/>
<evidence type="ECO:0000313" key="2">
    <source>
        <dbReference type="Proteomes" id="UP000664477"/>
    </source>
</evidence>
<dbReference type="AlphaFoldDB" id="A0A939NAX7"/>
<dbReference type="Proteomes" id="UP000664477">
    <property type="component" value="Unassembled WGS sequence"/>
</dbReference>
<sequence length="105" mass="11480">MGIMNKPFDDQLATSPNRTIAIEVNGKVDDVSCLEAMKSIRLMVGGQADSIGKGVLSVRNGFSEKCKTYGSKNQCSLPFANQTMTEAMTFLGLQGKTYVIFKRSY</sequence>
<reference evidence="1" key="1">
    <citation type="submission" date="2021-03" db="EMBL/GenBank/DDBJ databases">
        <title>Molecular epidemiology and mechanisms of colistin and carbapenem resistance in Enterobacteriaceae from clinical isolates, the environment and porcine samples in Pretoria, South Africa.</title>
        <authorList>
            <person name="Bogoshi D."/>
            <person name="Mbelle N.M."/>
            <person name="Naidoo V."/>
            <person name="Osei Sekyere J."/>
        </authorList>
    </citation>
    <scope>NUCLEOTIDE SEQUENCE</scope>
    <source>
        <strain evidence="1">C052</strain>
    </source>
</reference>
<comment type="caution">
    <text evidence="1">The sequence shown here is derived from an EMBL/GenBank/DDBJ whole genome shotgun (WGS) entry which is preliminary data.</text>
</comment>
<name>A0A939NAX7_PRORE</name>